<feature type="signal peptide" evidence="1">
    <location>
        <begin position="1"/>
        <end position="23"/>
    </location>
</feature>
<accession>A0A2P2JZQ0</accession>
<reference evidence="2" key="1">
    <citation type="submission" date="2018-02" db="EMBL/GenBank/DDBJ databases">
        <title>Rhizophora mucronata_Transcriptome.</title>
        <authorList>
            <person name="Meera S.P."/>
            <person name="Sreeshan A."/>
            <person name="Augustine A."/>
        </authorList>
    </citation>
    <scope>NUCLEOTIDE SEQUENCE</scope>
    <source>
        <tissue evidence="2">Leaf</tissue>
    </source>
</reference>
<name>A0A2P2JZQ0_RHIMU</name>
<dbReference type="AlphaFoldDB" id="A0A2P2JZQ0"/>
<sequence length="69" mass="7822">MRQIIYLAFQSLIIFLSNHPVSASIQLNYFHGFLLANLGDLCICLPVRVTSGKILARSARAFMHWSLLM</sequence>
<protein>
    <submittedName>
        <fullName evidence="2">Uncharacterized protein</fullName>
    </submittedName>
</protein>
<evidence type="ECO:0000256" key="1">
    <source>
        <dbReference type="SAM" id="SignalP"/>
    </source>
</evidence>
<dbReference type="EMBL" id="GGEC01018464">
    <property type="protein sequence ID" value="MBW98947.1"/>
    <property type="molecule type" value="Transcribed_RNA"/>
</dbReference>
<feature type="chain" id="PRO_5015180801" evidence="1">
    <location>
        <begin position="24"/>
        <end position="69"/>
    </location>
</feature>
<evidence type="ECO:0000313" key="2">
    <source>
        <dbReference type="EMBL" id="MBW98947.1"/>
    </source>
</evidence>
<proteinExistence type="predicted"/>
<keyword evidence="1" id="KW-0732">Signal</keyword>
<organism evidence="2">
    <name type="scientific">Rhizophora mucronata</name>
    <name type="common">Asiatic mangrove</name>
    <dbReference type="NCBI Taxonomy" id="61149"/>
    <lineage>
        <taxon>Eukaryota</taxon>
        <taxon>Viridiplantae</taxon>
        <taxon>Streptophyta</taxon>
        <taxon>Embryophyta</taxon>
        <taxon>Tracheophyta</taxon>
        <taxon>Spermatophyta</taxon>
        <taxon>Magnoliopsida</taxon>
        <taxon>eudicotyledons</taxon>
        <taxon>Gunneridae</taxon>
        <taxon>Pentapetalae</taxon>
        <taxon>rosids</taxon>
        <taxon>fabids</taxon>
        <taxon>Malpighiales</taxon>
        <taxon>Rhizophoraceae</taxon>
        <taxon>Rhizophora</taxon>
    </lineage>
</organism>